<dbReference type="PANTHER" id="PTHR44791">
    <property type="entry name" value="TELOMERASE PROTEIN COMPONENT 1 TEP1"/>
    <property type="match status" value="1"/>
</dbReference>
<gene>
    <name evidence="3" type="ORF">SAMN04487950_3876</name>
</gene>
<name>A0A1I4HY42_9EURY</name>
<dbReference type="GO" id="GO:0070034">
    <property type="term" value="F:telomerase RNA binding"/>
    <property type="evidence" value="ECO:0007669"/>
    <property type="project" value="TreeGrafter"/>
</dbReference>
<evidence type="ECO:0000313" key="3">
    <source>
        <dbReference type="EMBL" id="SFL46366.1"/>
    </source>
</evidence>
<dbReference type="Gene3D" id="3.40.50.410">
    <property type="entry name" value="von Willebrand factor, type A domain"/>
    <property type="match status" value="1"/>
</dbReference>
<proteinExistence type="predicted"/>
<dbReference type="InterPro" id="IPR037214">
    <property type="entry name" value="TROVE_dom_sf"/>
</dbReference>
<dbReference type="SUPFAM" id="SSF53300">
    <property type="entry name" value="vWA-like"/>
    <property type="match status" value="1"/>
</dbReference>
<feature type="domain" description="TROVE" evidence="2">
    <location>
        <begin position="16"/>
        <end position="320"/>
    </location>
</feature>
<dbReference type="EMBL" id="FOTC01000006">
    <property type="protein sequence ID" value="SFL46366.1"/>
    <property type="molecule type" value="Genomic_DNA"/>
</dbReference>
<dbReference type="InterPro" id="IPR008858">
    <property type="entry name" value="TROVE_dom"/>
</dbReference>
<accession>A0A1I4HY42</accession>
<evidence type="ECO:0000313" key="4">
    <source>
        <dbReference type="Proteomes" id="UP000199607"/>
    </source>
</evidence>
<dbReference type="AlphaFoldDB" id="A0A1I4HY42"/>
<dbReference type="PANTHER" id="PTHR44791:SF1">
    <property type="entry name" value="TELOMERASE PROTEIN COMPONENT 1"/>
    <property type="match status" value="1"/>
</dbReference>
<reference evidence="4" key="1">
    <citation type="submission" date="2016-10" db="EMBL/GenBank/DDBJ databases">
        <authorList>
            <person name="Varghese N."/>
            <person name="Submissions S."/>
        </authorList>
    </citation>
    <scope>NUCLEOTIDE SEQUENCE [LARGE SCALE GENOMIC DNA]</scope>
    <source>
        <strain evidence="4">CGMCC 1.7738</strain>
    </source>
</reference>
<protein>
    <submittedName>
        <fullName evidence="3">TROVE domain-containing protein</fullName>
    </submittedName>
</protein>
<keyword evidence="4" id="KW-1185">Reference proteome</keyword>
<dbReference type="RefSeq" id="WP_089871576.1">
    <property type="nucleotide sequence ID" value="NZ_FOTC01000006.1"/>
</dbReference>
<dbReference type="InterPro" id="IPR052652">
    <property type="entry name" value="Telomerase_Complex_Comp"/>
</dbReference>
<dbReference type="GO" id="GO:0003720">
    <property type="term" value="F:telomerase activity"/>
    <property type="evidence" value="ECO:0007669"/>
    <property type="project" value="TreeGrafter"/>
</dbReference>
<dbReference type="PROSITE" id="PS50988">
    <property type="entry name" value="TROVE"/>
    <property type="match status" value="1"/>
</dbReference>
<organism evidence="3 4">
    <name type="scientific">Halogranum rubrum</name>
    <dbReference type="NCBI Taxonomy" id="553466"/>
    <lineage>
        <taxon>Archaea</taxon>
        <taxon>Methanobacteriati</taxon>
        <taxon>Methanobacteriota</taxon>
        <taxon>Stenosarchaea group</taxon>
        <taxon>Halobacteria</taxon>
        <taxon>Halobacteriales</taxon>
        <taxon>Haloferacaceae</taxon>
    </lineage>
</organism>
<sequence length="509" mass="57081">MEFNKPKQTVAKATRTTNHEGGEAFEPADPRLALYKRTINQLLENSFYETEDEQLATAVRRFDAAAAEDPEFVLKLAAYARQELYLRDIPQVLLVLAANDDRFKDDSPESLIREWAPAIIQRMDETATALAVHDQLFGGTAPWPLRRGIEDALVAMADDYTLGKYKLARREVTLHDVFNRVHPKPVNAEQEVLFERFMRGDLDDYPDVEPLPSPKTWETVISERGNTRDAWETLIEDDEYTLPIFASIRNLRNMLEAGVDEETVVGHLDLGAVRHAPLYPFRYYQAYTALQSADVQAPAVERWLEDAIDAAVETIPDGLGDTFIAVDLSGSMDMSLSRNSTLRLKEIGALFGAILADQGATVGGFGDDFQTVSMHVDTPVLQRQESVLSIDEEVGNSTNGWKALEFLRERGKPVKRIVVFTDMQIWDSTPFTARDDQTVKAAFDAYRDEVAPETALYLIDLASYGDLVTPEGYENVYNISGWSETVLSFIGHAENPMQVIDDIDAFQPA</sequence>
<dbReference type="Proteomes" id="UP000199607">
    <property type="component" value="Unassembled WGS sequence"/>
</dbReference>
<dbReference type="STRING" id="553466.SAMN04487950_3876"/>
<dbReference type="Pfam" id="PF05731">
    <property type="entry name" value="TROVE"/>
    <property type="match status" value="1"/>
</dbReference>
<feature type="region of interest" description="Disordered" evidence="1">
    <location>
        <begin position="1"/>
        <end position="25"/>
    </location>
</feature>
<dbReference type="InterPro" id="IPR036465">
    <property type="entry name" value="vWFA_dom_sf"/>
</dbReference>
<evidence type="ECO:0000259" key="2">
    <source>
        <dbReference type="PROSITE" id="PS50988"/>
    </source>
</evidence>
<evidence type="ECO:0000256" key="1">
    <source>
        <dbReference type="SAM" id="MobiDB-lite"/>
    </source>
</evidence>
<dbReference type="GO" id="GO:0000722">
    <property type="term" value="P:telomere maintenance via recombination"/>
    <property type="evidence" value="ECO:0007669"/>
    <property type="project" value="TreeGrafter"/>
</dbReference>
<dbReference type="SUPFAM" id="SSF140864">
    <property type="entry name" value="TROVE domain-like"/>
    <property type="match status" value="1"/>
</dbReference>